<accession>A0A8T0XDX4</accession>
<dbReference type="EMBL" id="CM029037">
    <property type="protein sequence ID" value="KAG2656086.1"/>
    <property type="molecule type" value="Genomic_DNA"/>
</dbReference>
<evidence type="ECO:0000313" key="1">
    <source>
        <dbReference type="EMBL" id="KAG2656086.1"/>
    </source>
</evidence>
<organism evidence="1 2">
    <name type="scientific">Panicum virgatum</name>
    <name type="common">Blackwell switchgrass</name>
    <dbReference type="NCBI Taxonomy" id="38727"/>
    <lineage>
        <taxon>Eukaryota</taxon>
        <taxon>Viridiplantae</taxon>
        <taxon>Streptophyta</taxon>
        <taxon>Embryophyta</taxon>
        <taxon>Tracheophyta</taxon>
        <taxon>Spermatophyta</taxon>
        <taxon>Magnoliopsida</taxon>
        <taxon>Liliopsida</taxon>
        <taxon>Poales</taxon>
        <taxon>Poaceae</taxon>
        <taxon>PACMAD clade</taxon>
        <taxon>Panicoideae</taxon>
        <taxon>Panicodae</taxon>
        <taxon>Paniceae</taxon>
        <taxon>Panicinae</taxon>
        <taxon>Panicum</taxon>
        <taxon>Panicum sect. Hiantes</taxon>
    </lineage>
</organism>
<comment type="caution">
    <text evidence="1">The sequence shown here is derived from an EMBL/GenBank/DDBJ whole genome shotgun (WGS) entry which is preliminary data.</text>
</comment>
<evidence type="ECO:0000313" key="2">
    <source>
        <dbReference type="Proteomes" id="UP000823388"/>
    </source>
</evidence>
<sequence length="133" mass="14876">MDTGSASAELQRSLRIGPHSLGLPSKLEFVNVLSWPVVGTGPSRSLKETLNLERKCRLFSEDGIVLVRWLLDKSSSSKFVRLQIDWGISPCNILKLKFSERSPFKRPISGEITPVKPLFPRLSTFGKALVLRN</sequence>
<name>A0A8T0XDX4_PANVG</name>
<dbReference type="AlphaFoldDB" id="A0A8T0XDX4"/>
<protein>
    <submittedName>
        <fullName evidence="1">Uncharacterized protein</fullName>
    </submittedName>
</protein>
<proteinExistence type="predicted"/>
<reference evidence="1" key="1">
    <citation type="submission" date="2020-05" db="EMBL/GenBank/DDBJ databases">
        <title>WGS assembly of Panicum virgatum.</title>
        <authorList>
            <person name="Lovell J.T."/>
            <person name="Jenkins J."/>
            <person name="Shu S."/>
            <person name="Juenger T.E."/>
            <person name="Schmutz J."/>
        </authorList>
    </citation>
    <scope>NUCLEOTIDE SEQUENCE</scope>
    <source>
        <strain evidence="1">AP13</strain>
    </source>
</reference>
<gene>
    <name evidence="1" type="ORF">PVAP13_1KG059647</name>
</gene>
<keyword evidence="2" id="KW-1185">Reference proteome</keyword>
<dbReference type="Proteomes" id="UP000823388">
    <property type="component" value="Chromosome 1K"/>
</dbReference>